<accession>U9T6Z4</accession>
<dbReference type="EMBL" id="KI294706">
    <property type="protein sequence ID" value="ESA03925.1"/>
    <property type="molecule type" value="Genomic_DNA"/>
</dbReference>
<organism evidence="1">
    <name type="scientific">Rhizophagus irregularis (strain DAOM 181602 / DAOM 197198 / MUCL 43194)</name>
    <name type="common">Arbuscular mycorrhizal fungus</name>
    <name type="synonym">Glomus intraradices</name>
    <dbReference type="NCBI Taxonomy" id="747089"/>
    <lineage>
        <taxon>Eukaryota</taxon>
        <taxon>Fungi</taxon>
        <taxon>Fungi incertae sedis</taxon>
        <taxon>Mucoromycota</taxon>
        <taxon>Glomeromycotina</taxon>
        <taxon>Glomeromycetes</taxon>
        <taxon>Glomerales</taxon>
        <taxon>Glomeraceae</taxon>
        <taxon>Rhizophagus</taxon>
    </lineage>
</organism>
<protein>
    <submittedName>
        <fullName evidence="1">Uncharacterized protein</fullName>
    </submittedName>
</protein>
<name>U9T6Z4_RHIID</name>
<proteinExistence type="predicted"/>
<gene>
    <name evidence="1" type="ORF">GLOINDRAFT_336488</name>
</gene>
<reference evidence="1" key="1">
    <citation type="submission" date="2013-07" db="EMBL/GenBank/DDBJ databases">
        <title>The genome of an arbuscular mycorrhizal fungus provides insights into the evolution of the oldest plant symbiosis.</title>
        <authorList>
            <consortium name="DOE Joint Genome Institute"/>
            <person name="Tisserant E."/>
            <person name="Malbreil M."/>
            <person name="Kuo A."/>
            <person name="Kohler A."/>
            <person name="Symeonidi A."/>
            <person name="Balestrini R."/>
            <person name="Charron P."/>
            <person name="Duensing N."/>
            <person name="Frei-dit-Frey N."/>
            <person name="Gianinazzi-Pearson V."/>
            <person name="Gilbert B."/>
            <person name="Handa Y."/>
            <person name="Hijri M."/>
            <person name="Kaul R."/>
            <person name="Kawaguchi M."/>
            <person name="Krajinski F."/>
            <person name="Lammers P."/>
            <person name="Lapierre D."/>
            <person name="Masclaux F.G."/>
            <person name="Murat C."/>
            <person name="Morin E."/>
            <person name="Ndikumana S."/>
            <person name="Pagni M."/>
            <person name="Petitpierre D."/>
            <person name="Requena N."/>
            <person name="Rosikiewicz P."/>
            <person name="Riley R."/>
            <person name="Saito K."/>
            <person name="San Clemente H."/>
            <person name="Shapiro H."/>
            <person name="van Tuinen D."/>
            <person name="Becard G."/>
            <person name="Bonfante P."/>
            <person name="Paszkowski U."/>
            <person name="Shachar-Hill Y."/>
            <person name="Young J.P."/>
            <person name="Sanders I.R."/>
            <person name="Henrissat B."/>
            <person name="Rensing S.A."/>
            <person name="Grigoriev I.V."/>
            <person name="Corradi N."/>
            <person name="Roux C."/>
            <person name="Martin F."/>
        </authorList>
    </citation>
    <scope>NUCLEOTIDE SEQUENCE</scope>
    <source>
        <strain evidence="1">DAOM 197198</strain>
    </source>
</reference>
<dbReference type="AlphaFoldDB" id="U9T6Z4"/>
<evidence type="ECO:0000313" key="1">
    <source>
        <dbReference type="EMBL" id="ESA03925.1"/>
    </source>
</evidence>
<dbReference type="HOGENOM" id="CLU_2549318_0_0_1"/>
<sequence>MNKACYEENTNSNDIIINSQLNNISPSTINLSVERFSEIHTFEDLSSEQRNIIEDSQEAYHSKPYDFTISNDIEEKMKKLSCN</sequence>
<feature type="non-terminal residue" evidence="1">
    <location>
        <position position="83"/>
    </location>
</feature>